<dbReference type="Proteomes" id="UP000002139">
    <property type="component" value="Chromosome"/>
</dbReference>
<dbReference type="OrthoDB" id="8910160at2"/>
<evidence type="ECO:0000313" key="1">
    <source>
        <dbReference type="EMBL" id="CAN97894.1"/>
    </source>
</evidence>
<dbReference type="eggNOG" id="ENOG502ZAXQ">
    <property type="taxonomic scope" value="Bacteria"/>
</dbReference>
<dbReference type="KEGG" id="scl:sce7725"/>
<protein>
    <submittedName>
        <fullName evidence="1">Uncharacterized protein</fullName>
    </submittedName>
</protein>
<dbReference type="RefSeq" id="WP_012240333.1">
    <property type="nucleotide sequence ID" value="NC_010162.1"/>
</dbReference>
<evidence type="ECO:0000313" key="2">
    <source>
        <dbReference type="Proteomes" id="UP000002139"/>
    </source>
</evidence>
<proteinExistence type="predicted"/>
<keyword evidence="2" id="KW-1185">Reference proteome</keyword>
<dbReference type="EMBL" id="AM746676">
    <property type="protein sequence ID" value="CAN97894.1"/>
    <property type="molecule type" value="Genomic_DNA"/>
</dbReference>
<dbReference type="STRING" id="448385.sce7725"/>
<sequence>MTLKYYPYLRAKTFDVTAVAHSASVIAANGKILPIFEPVRDPSTTLRRQASSFGKAGLSIGLVINPIVGNLIGSQTKTIKLMRDMQSAGATVVPVYSVTTITQPQDIATFQSQFAGQTVYVHWGVPANLSQVVPALLAAKAATHIFQDVATSSAYQQMFPAASRVLLRDGFQAKPKNAAYPNRSFFSDLHLNYGGLGFSGFGDFSTIGFRYSDSGGPAYAVAIHMVEDVAGQGIYCNHFLSTSNQTPTDPAGKFGEALTALAAYCRANPGKLDFSAACKELLQYHSLGEFHGLGSVKNLSIRHHLELMAAIV</sequence>
<dbReference type="HOGENOM" id="CLU_076300_1_0_7"/>
<accession>A9FAE2</accession>
<reference evidence="1 2" key="1">
    <citation type="journal article" date="2007" name="Nat. Biotechnol.">
        <title>Complete genome sequence of the myxobacterium Sorangium cellulosum.</title>
        <authorList>
            <person name="Schneiker S."/>
            <person name="Perlova O."/>
            <person name="Kaiser O."/>
            <person name="Gerth K."/>
            <person name="Alici A."/>
            <person name="Altmeyer M.O."/>
            <person name="Bartels D."/>
            <person name="Bekel T."/>
            <person name="Beyer S."/>
            <person name="Bode E."/>
            <person name="Bode H.B."/>
            <person name="Bolten C.J."/>
            <person name="Choudhuri J.V."/>
            <person name="Doss S."/>
            <person name="Elnakady Y.A."/>
            <person name="Frank B."/>
            <person name="Gaigalat L."/>
            <person name="Goesmann A."/>
            <person name="Groeger C."/>
            <person name="Gross F."/>
            <person name="Jelsbak L."/>
            <person name="Jelsbak L."/>
            <person name="Kalinowski J."/>
            <person name="Kegler C."/>
            <person name="Knauber T."/>
            <person name="Konietzny S."/>
            <person name="Kopp M."/>
            <person name="Krause L."/>
            <person name="Krug D."/>
            <person name="Linke B."/>
            <person name="Mahmud T."/>
            <person name="Martinez-Arias R."/>
            <person name="McHardy A.C."/>
            <person name="Merai M."/>
            <person name="Meyer F."/>
            <person name="Mormann S."/>
            <person name="Munoz-Dorado J."/>
            <person name="Perez J."/>
            <person name="Pradella S."/>
            <person name="Rachid S."/>
            <person name="Raddatz G."/>
            <person name="Rosenau F."/>
            <person name="Rueckert C."/>
            <person name="Sasse F."/>
            <person name="Scharfe M."/>
            <person name="Schuster S.C."/>
            <person name="Suen G."/>
            <person name="Treuner-Lange A."/>
            <person name="Velicer G.J."/>
            <person name="Vorholter F.-J."/>
            <person name="Weissman K.J."/>
            <person name="Welch R.D."/>
            <person name="Wenzel S.C."/>
            <person name="Whitworth D.E."/>
            <person name="Wilhelm S."/>
            <person name="Wittmann C."/>
            <person name="Bloecker H."/>
            <person name="Puehler A."/>
            <person name="Mueller R."/>
        </authorList>
    </citation>
    <scope>NUCLEOTIDE SEQUENCE [LARGE SCALE GENOMIC DNA]</scope>
    <source>
        <strain evidence="2">So ce56</strain>
    </source>
</reference>
<organism evidence="1 2">
    <name type="scientific">Sorangium cellulosum (strain So ce56)</name>
    <name type="common">Polyangium cellulosum (strain So ce56)</name>
    <dbReference type="NCBI Taxonomy" id="448385"/>
    <lineage>
        <taxon>Bacteria</taxon>
        <taxon>Pseudomonadati</taxon>
        <taxon>Myxococcota</taxon>
        <taxon>Polyangia</taxon>
        <taxon>Polyangiales</taxon>
        <taxon>Polyangiaceae</taxon>
        <taxon>Sorangium</taxon>
    </lineage>
</organism>
<name>A9FAE2_SORC5</name>
<dbReference type="InterPro" id="IPR047727">
    <property type="entry name" value="Sce7725-like"/>
</dbReference>
<gene>
    <name evidence="1" type="ordered locus">sce7725</name>
</gene>
<dbReference type="AlphaFoldDB" id="A9FAE2"/>
<dbReference type="NCBIfam" id="NF033831">
    <property type="entry name" value="sce7725_fam"/>
    <property type="match status" value="1"/>
</dbReference>